<dbReference type="InterPro" id="IPR045028">
    <property type="entry name" value="DinG/Rad3-like"/>
</dbReference>
<evidence type="ECO:0000256" key="5">
    <source>
        <dbReference type="ARBA" id="ARBA00038058"/>
    </source>
</evidence>
<feature type="region of interest" description="Disordered" evidence="8">
    <location>
        <begin position="240"/>
        <end position="274"/>
    </location>
</feature>
<evidence type="ECO:0000256" key="6">
    <source>
        <dbReference type="ARBA" id="ARBA00044969"/>
    </source>
</evidence>
<feature type="region of interest" description="Disordered" evidence="8">
    <location>
        <begin position="414"/>
        <end position="462"/>
    </location>
</feature>
<feature type="compositionally biased region" description="Low complexity" evidence="8">
    <location>
        <begin position="256"/>
        <end position="266"/>
    </location>
</feature>
<dbReference type="GO" id="GO:0016818">
    <property type="term" value="F:hydrolase activity, acting on acid anhydrides, in phosphorus-containing anhydrides"/>
    <property type="evidence" value="ECO:0007669"/>
    <property type="project" value="InterPro"/>
</dbReference>
<dbReference type="GO" id="GO:0003676">
    <property type="term" value="F:nucleic acid binding"/>
    <property type="evidence" value="ECO:0007669"/>
    <property type="project" value="InterPro"/>
</dbReference>
<dbReference type="SMART" id="SM00491">
    <property type="entry name" value="HELICc2"/>
    <property type="match status" value="1"/>
</dbReference>
<dbReference type="Proteomes" id="UP000005710">
    <property type="component" value="Unassembled WGS sequence"/>
</dbReference>
<accession>K6QBW9</accession>
<dbReference type="InterPro" id="IPR014013">
    <property type="entry name" value="Helic_SF1/SF2_ATP-bd_DinG/Rad3"/>
</dbReference>
<evidence type="ECO:0000256" key="4">
    <source>
        <dbReference type="ARBA" id="ARBA00022840"/>
    </source>
</evidence>
<dbReference type="GO" id="GO:0005524">
    <property type="term" value="F:ATP binding"/>
    <property type="evidence" value="ECO:0007669"/>
    <property type="project" value="UniProtKB-KW"/>
</dbReference>
<dbReference type="eggNOG" id="COG1199">
    <property type="taxonomic scope" value="Bacteria"/>
</dbReference>
<keyword evidence="11" id="KW-1185">Reference proteome</keyword>
<dbReference type="InterPro" id="IPR011545">
    <property type="entry name" value="DEAD/DEAH_box_helicase_dom"/>
</dbReference>
<evidence type="ECO:0000256" key="1">
    <source>
        <dbReference type="ARBA" id="ARBA00001966"/>
    </source>
</evidence>
<keyword evidence="10" id="KW-0347">Helicase</keyword>
<evidence type="ECO:0000256" key="7">
    <source>
        <dbReference type="ARBA" id="ARBA00048954"/>
    </source>
</evidence>
<dbReference type="InterPro" id="IPR006555">
    <property type="entry name" value="ATP-dep_Helicase_C"/>
</dbReference>
<feature type="region of interest" description="Disordered" evidence="8">
    <location>
        <begin position="1"/>
        <end position="107"/>
    </location>
</feature>
<dbReference type="SMART" id="SM00487">
    <property type="entry name" value="DEXDc"/>
    <property type="match status" value="1"/>
</dbReference>
<evidence type="ECO:0000256" key="3">
    <source>
        <dbReference type="ARBA" id="ARBA00022801"/>
    </source>
</evidence>
<keyword evidence="4" id="KW-0067">ATP-binding</keyword>
<reference evidence="10" key="2">
    <citation type="submission" date="2012-10" db="EMBL/GenBank/DDBJ databases">
        <title>Improved high-quality draft of Thermaerobacter subterraneus C21, DSM 13965.</title>
        <authorList>
            <consortium name="DOE Joint Genome Institute"/>
            <person name="Eisen J."/>
            <person name="Huntemann M."/>
            <person name="Wei C.-L."/>
            <person name="Han J."/>
            <person name="Detter J.C."/>
            <person name="Han C."/>
            <person name="Tapia R."/>
            <person name="Chen A."/>
            <person name="Kyrpides N."/>
            <person name="Mavromatis K."/>
            <person name="Markowitz V."/>
            <person name="Szeto E."/>
            <person name="Ivanova N."/>
            <person name="Mikhailova N."/>
            <person name="Ovchinnikova G."/>
            <person name="Pagani I."/>
            <person name="Pati A."/>
            <person name="Goodwin L."/>
            <person name="Nordberg H.P."/>
            <person name="Cantor M.N."/>
            <person name="Hua S.X."/>
            <person name="Woyke T."/>
            <person name="Eisen J."/>
            <person name="Klenk H.-P."/>
        </authorList>
    </citation>
    <scope>NUCLEOTIDE SEQUENCE [LARGE SCALE GENOMIC DNA]</scope>
    <source>
        <strain evidence="10">DSM 13965</strain>
    </source>
</reference>
<reference evidence="10" key="1">
    <citation type="submission" date="2010-10" db="EMBL/GenBank/DDBJ databases">
        <authorList>
            <consortium name="US DOE Joint Genome Institute (JGI-PGF)"/>
            <person name="Lucas S."/>
            <person name="Copeland A."/>
            <person name="Lapidus A."/>
            <person name="Bruce D."/>
            <person name="Goodwin L."/>
            <person name="Pitluck S."/>
            <person name="Kyrpides N."/>
            <person name="Mavromatis K."/>
            <person name="Detter J.C."/>
            <person name="Han C."/>
            <person name="Land M."/>
            <person name="Hauser L."/>
            <person name="Markowitz V."/>
            <person name="Cheng J.-F."/>
            <person name="Hugenholtz P."/>
            <person name="Woyke T."/>
            <person name="Wu D."/>
            <person name="Pukall R."/>
            <person name="Wahrenburg C."/>
            <person name="Brambilla E."/>
            <person name="Klenk H.-P."/>
            <person name="Eisen J.A."/>
        </authorList>
    </citation>
    <scope>NUCLEOTIDE SEQUENCE [LARGE SCALE GENOMIC DNA]</scope>
    <source>
        <strain evidence="10">DSM 13965</strain>
    </source>
</reference>
<proteinExistence type="inferred from homology"/>
<dbReference type="EC" id="5.6.2.3" evidence="6"/>
<dbReference type="Gene3D" id="3.40.50.300">
    <property type="entry name" value="P-loop containing nucleotide triphosphate hydrolases"/>
    <property type="match status" value="2"/>
</dbReference>
<protein>
    <recommendedName>
        <fullName evidence="6">DNA 5'-3' helicase</fullName>
        <ecNumber evidence="6">5.6.2.3</ecNumber>
    </recommendedName>
</protein>
<dbReference type="InterPro" id="IPR027417">
    <property type="entry name" value="P-loop_NTPase"/>
</dbReference>
<dbReference type="GO" id="GO:0006139">
    <property type="term" value="P:nucleobase-containing compound metabolic process"/>
    <property type="evidence" value="ECO:0007669"/>
    <property type="project" value="InterPro"/>
</dbReference>
<gene>
    <name evidence="10" type="ORF">ThesuDRAFT_00156</name>
</gene>
<dbReference type="PANTHER" id="PTHR11472">
    <property type="entry name" value="DNA REPAIR DEAD HELICASE RAD3/XP-D SUBFAMILY MEMBER"/>
    <property type="match status" value="1"/>
</dbReference>
<dbReference type="GO" id="GO:0043139">
    <property type="term" value="F:5'-3' DNA helicase activity"/>
    <property type="evidence" value="ECO:0007669"/>
    <property type="project" value="UniProtKB-EC"/>
</dbReference>
<organism evidence="10 11">
    <name type="scientific">Thermaerobacter subterraneus DSM 13965</name>
    <dbReference type="NCBI Taxonomy" id="867903"/>
    <lineage>
        <taxon>Bacteria</taxon>
        <taxon>Bacillati</taxon>
        <taxon>Bacillota</taxon>
        <taxon>Clostridia</taxon>
        <taxon>Eubacteriales</taxon>
        <taxon>Clostridiales Family XVII. Incertae Sedis</taxon>
        <taxon>Thermaerobacter</taxon>
    </lineage>
</organism>
<comment type="caution">
    <text evidence="10">The sequence shown here is derived from an EMBL/GenBank/DDBJ whole genome shotgun (WGS) entry which is preliminary data.</text>
</comment>
<dbReference type="EMBL" id="AENY02000004">
    <property type="protein sequence ID" value="EKP93911.1"/>
    <property type="molecule type" value="Genomic_DNA"/>
</dbReference>
<dbReference type="SUPFAM" id="SSF52540">
    <property type="entry name" value="P-loop containing nucleoside triphosphate hydrolases"/>
    <property type="match status" value="1"/>
</dbReference>
<evidence type="ECO:0000313" key="10">
    <source>
        <dbReference type="EMBL" id="EKP93911.1"/>
    </source>
</evidence>
<dbReference type="HOGENOM" id="CLU_012117_2_0_9"/>
<dbReference type="STRING" id="867903.ThesuDRAFT_00156"/>
<feature type="compositionally biased region" description="Low complexity" evidence="8">
    <location>
        <begin position="57"/>
        <end position="74"/>
    </location>
</feature>
<name>K6QBW9_9FIRM</name>
<feature type="domain" description="Helicase ATP-binding" evidence="9">
    <location>
        <begin position="120"/>
        <end position="434"/>
    </location>
</feature>
<dbReference type="PROSITE" id="PS51193">
    <property type="entry name" value="HELICASE_ATP_BIND_2"/>
    <property type="match status" value="1"/>
</dbReference>
<dbReference type="PANTHER" id="PTHR11472:SF34">
    <property type="entry name" value="REGULATOR OF TELOMERE ELONGATION HELICASE 1"/>
    <property type="match status" value="1"/>
</dbReference>
<comment type="cofactor">
    <cofactor evidence="1">
        <name>[4Fe-4S] cluster</name>
        <dbReference type="ChEBI" id="CHEBI:49883"/>
    </cofactor>
</comment>
<evidence type="ECO:0000256" key="8">
    <source>
        <dbReference type="SAM" id="MobiDB-lite"/>
    </source>
</evidence>
<comment type="catalytic activity">
    <reaction evidence="7">
        <text>ATP + H2O = ADP + phosphate + H(+)</text>
        <dbReference type="Rhea" id="RHEA:13065"/>
        <dbReference type="ChEBI" id="CHEBI:15377"/>
        <dbReference type="ChEBI" id="CHEBI:15378"/>
        <dbReference type="ChEBI" id="CHEBI:30616"/>
        <dbReference type="ChEBI" id="CHEBI:43474"/>
        <dbReference type="ChEBI" id="CHEBI:456216"/>
        <dbReference type="EC" id="5.6.2.3"/>
    </reaction>
</comment>
<keyword evidence="3" id="KW-0378">Hydrolase</keyword>
<evidence type="ECO:0000256" key="2">
    <source>
        <dbReference type="ARBA" id="ARBA00022741"/>
    </source>
</evidence>
<feature type="compositionally biased region" description="Low complexity" evidence="8">
    <location>
        <begin position="414"/>
        <end position="423"/>
    </location>
</feature>
<dbReference type="InterPro" id="IPR014001">
    <property type="entry name" value="Helicase_ATP-bd"/>
</dbReference>
<keyword evidence="2" id="KW-0547">Nucleotide-binding</keyword>
<dbReference type="Pfam" id="PF13307">
    <property type="entry name" value="Helicase_C_2"/>
    <property type="match status" value="1"/>
</dbReference>
<dbReference type="Pfam" id="PF00270">
    <property type="entry name" value="DEAD"/>
    <property type="match status" value="1"/>
</dbReference>
<evidence type="ECO:0000259" key="9">
    <source>
        <dbReference type="PROSITE" id="PS51193"/>
    </source>
</evidence>
<dbReference type="AlphaFoldDB" id="K6QBW9"/>
<sequence>MDGTSPAPGLEDESCPAGGTRPAESAQPGSGTHQAGLAGALPVTRAAGAPAGGPEAGPGPEAAPGPGTRAGQPPGTSPPEEEPEGPAGPGASPSAPGSPPGGGSPSLAALVEAAFRPGGLLERLVPGYQYRPGQVEMALEVAAALEEGRHLAVEAATGIGKSLAYLIPAALWAHRHRTRVVIATHTVALQDQLRARDLPVVERLVPVTTAVLKGFGQYACRLQAAAVLDELAAGRPVLWSAAGGRGTPDERGVGGAAPETAAGGAAPDPEVTGPGIVPEALAATAAGDPARALAHWLESTATGELSELAHPVLGRLAPRLGVDAGSCLGAACPAARSCFPLMARENAQKAALIVTNHALLLADWAAGGRLLPACDALILDEAHHLEDVAAQQLGCRLNPAELLRVLGTAAPSRRPAAGFAPAGAGDGRPRREAPGGPFSADQAVPAAGGQGVPPSTSGGHDLPARVARARAALEGLATALEAAAATAGGGAARLPQDWREGRGSPLHRQLARALAEAAESLPALAEALDRQPPPVEERAYLAFRRLRQRVQEAVAAVARLQEADGLCTWVEAHPAGPRLSAAPVVAAADLEPLFASVPAVLASATLPRDDHWLRRLGIAGARRRFIPSPFDFPRQALLAVVTDAPRPPSHRDEVYAGELARRLLPLIAAIPGGVLVLFTARWALEAVGEQLRPALRALGRRPALQDRDGPRGRLVAALAGGRVDVLMGVDSLWEGIDVPGRRLEGVILTRLPFDPPGDPLTAARCDVIAAAGGSAFFQYQLPRAAVRLKQGFGRLIRGPADRGVVVVLDPRLAPGSSRYATLLLDSLPPAARWVGPASEAVQVVGRWFTRAGRAGDGDHGPG</sequence>
<dbReference type="RefSeq" id="WP_006904857.1">
    <property type="nucleotide sequence ID" value="NZ_JH976536.1"/>
</dbReference>
<evidence type="ECO:0000313" key="11">
    <source>
        <dbReference type="Proteomes" id="UP000005710"/>
    </source>
</evidence>
<comment type="similarity">
    <text evidence="5">Belongs to the helicase family. DinG subfamily.</text>
</comment>